<name>A0ABN1U474_9ACTN</name>
<proteinExistence type="predicted"/>
<accession>A0ABN1U474</accession>
<gene>
    <name evidence="1" type="ORF">GCM10009663_66290</name>
</gene>
<keyword evidence="2" id="KW-1185">Reference proteome</keyword>
<evidence type="ECO:0000313" key="1">
    <source>
        <dbReference type="EMBL" id="GAA1116837.1"/>
    </source>
</evidence>
<sequence>MEFTLPARSLGRTAAGVALALATAAGTTVLVGGAAHAQTVTSGSLSFGGDQGDWISGGETHDFATDAQDRLDVYASTDHRAIGLSVNGAHGNWWNLDLKAPEGKALGVGQYTGATRAPFSGPAEPGLELSGDGRGCNTLTGSFTITDVAFGPNGYVQTLDATFEQHCEGSTAAARGEVHIHNAAPPAELNLGLGVAVDGSASTLNGKATVHGTVTCNKPASVTVSGQVSQVSHRVLIRGSYSTTVACAPGAPVAWQAKADPTGTTPFQKGDAEVAAQASSVDSDYGTTATAGQTVAVRLAKSAG</sequence>
<reference evidence="1 2" key="1">
    <citation type="journal article" date="2019" name="Int. J. Syst. Evol. Microbiol.">
        <title>The Global Catalogue of Microorganisms (GCM) 10K type strain sequencing project: providing services to taxonomists for standard genome sequencing and annotation.</title>
        <authorList>
            <consortium name="The Broad Institute Genomics Platform"/>
            <consortium name="The Broad Institute Genome Sequencing Center for Infectious Disease"/>
            <person name="Wu L."/>
            <person name="Ma J."/>
        </authorList>
    </citation>
    <scope>NUCLEOTIDE SEQUENCE [LARGE SCALE GENOMIC DNA]</scope>
    <source>
        <strain evidence="1 2">JCM 13002</strain>
    </source>
</reference>
<dbReference type="RefSeq" id="WP_344627408.1">
    <property type="nucleotide sequence ID" value="NZ_BAAALD010000101.1"/>
</dbReference>
<dbReference type="Proteomes" id="UP001499987">
    <property type="component" value="Unassembled WGS sequence"/>
</dbReference>
<organism evidence="1 2">
    <name type="scientific">Kitasatospora arboriphila</name>
    <dbReference type="NCBI Taxonomy" id="258052"/>
    <lineage>
        <taxon>Bacteria</taxon>
        <taxon>Bacillati</taxon>
        <taxon>Actinomycetota</taxon>
        <taxon>Actinomycetes</taxon>
        <taxon>Kitasatosporales</taxon>
        <taxon>Streptomycetaceae</taxon>
        <taxon>Kitasatospora</taxon>
    </lineage>
</organism>
<evidence type="ECO:0000313" key="2">
    <source>
        <dbReference type="Proteomes" id="UP001499987"/>
    </source>
</evidence>
<protein>
    <submittedName>
        <fullName evidence="1">Uncharacterized protein</fullName>
    </submittedName>
</protein>
<dbReference type="EMBL" id="BAAALD010000101">
    <property type="protein sequence ID" value="GAA1116837.1"/>
    <property type="molecule type" value="Genomic_DNA"/>
</dbReference>
<comment type="caution">
    <text evidence="1">The sequence shown here is derived from an EMBL/GenBank/DDBJ whole genome shotgun (WGS) entry which is preliminary data.</text>
</comment>